<accession>Q1QH14</accession>
<feature type="compositionally biased region" description="Basic and acidic residues" evidence="1">
    <location>
        <begin position="102"/>
        <end position="124"/>
    </location>
</feature>
<dbReference type="KEGG" id="nha:Nham_3759"/>
<gene>
    <name evidence="2" type="ordered locus">Nham_3759</name>
</gene>
<dbReference type="AlphaFoldDB" id="Q1QH14"/>
<dbReference type="HOGENOM" id="CLU_072754_0_0_5"/>
<dbReference type="EMBL" id="CP000319">
    <property type="protein sequence ID" value="ABE64483.1"/>
    <property type="molecule type" value="Genomic_DNA"/>
</dbReference>
<feature type="region of interest" description="Disordered" evidence="1">
    <location>
        <begin position="102"/>
        <end position="126"/>
    </location>
</feature>
<dbReference type="Proteomes" id="UP000001953">
    <property type="component" value="Chromosome"/>
</dbReference>
<dbReference type="STRING" id="323097.Nham_3759"/>
<keyword evidence="3" id="KW-1185">Reference proteome</keyword>
<dbReference type="RefSeq" id="WP_011512116.1">
    <property type="nucleotide sequence ID" value="NC_007964.1"/>
</dbReference>
<evidence type="ECO:0000313" key="3">
    <source>
        <dbReference type="Proteomes" id="UP000001953"/>
    </source>
</evidence>
<dbReference type="OrthoDB" id="7806020at2"/>
<proteinExistence type="predicted"/>
<name>Q1QH14_NITHX</name>
<reference evidence="2 3" key="1">
    <citation type="submission" date="2006-03" db="EMBL/GenBank/DDBJ databases">
        <title>Complete sequence of chromosome of Nitrobacter hamburgensis X14.</title>
        <authorList>
            <consortium name="US DOE Joint Genome Institute"/>
            <person name="Copeland A."/>
            <person name="Lucas S."/>
            <person name="Lapidus A."/>
            <person name="Barry K."/>
            <person name="Detter J.C."/>
            <person name="Glavina del Rio T."/>
            <person name="Hammon N."/>
            <person name="Israni S."/>
            <person name="Dalin E."/>
            <person name="Tice H."/>
            <person name="Pitluck S."/>
            <person name="Chain P."/>
            <person name="Malfatti S."/>
            <person name="Shin M."/>
            <person name="Vergez L."/>
            <person name="Schmutz J."/>
            <person name="Larimer F."/>
            <person name="Land M."/>
            <person name="Hauser L."/>
            <person name="Kyrpides N."/>
            <person name="Ivanova N."/>
            <person name="Ward B."/>
            <person name="Arp D."/>
            <person name="Klotz M."/>
            <person name="Stein L."/>
            <person name="O'Mullan G."/>
            <person name="Starkenburg S."/>
            <person name="Sayavedra L."/>
            <person name="Poret-Peterson A.T."/>
            <person name="Gentry M.E."/>
            <person name="Bruce D."/>
            <person name="Richardson P."/>
        </authorList>
    </citation>
    <scope>NUCLEOTIDE SEQUENCE [LARGE SCALE GENOMIC DNA]</scope>
    <source>
        <strain evidence="3">DSM 10229 / NCIMB 13809 / X14</strain>
    </source>
</reference>
<evidence type="ECO:0000256" key="1">
    <source>
        <dbReference type="SAM" id="MobiDB-lite"/>
    </source>
</evidence>
<protein>
    <submittedName>
        <fullName evidence="2">Uncharacterized protein</fullName>
    </submittedName>
</protein>
<evidence type="ECO:0000313" key="2">
    <source>
        <dbReference type="EMBL" id="ABE64483.1"/>
    </source>
</evidence>
<organism evidence="2 3">
    <name type="scientific">Nitrobacter hamburgensis (strain DSM 10229 / NCIMB 13809 / X14)</name>
    <dbReference type="NCBI Taxonomy" id="323097"/>
    <lineage>
        <taxon>Bacteria</taxon>
        <taxon>Pseudomonadati</taxon>
        <taxon>Pseudomonadota</taxon>
        <taxon>Alphaproteobacteria</taxon>
        <taxon>Hyphomicrobiales</taxon>
        <taxon>Nitrobacteraceae</taxon>
        <taxon>Nitrobacter</taxon>
    </lineage>
</organism>
<sequence length="350" mass="38971">MSEPKATPSPPQSLRTKKDYARRCRQLAAAAQRELAKATGQRADTIDLTPSMLVSFVIGKKGDYLANSWRVVRSAVISTLEQTAALVDEPVAKEIKTAIERLKQEKPAPEGEKKPVTSRTKDKSPAANDLVRIEHAALARQTQSAIELVRYFKASLPTGLRPCEWPRARFGESTRDGYRWMLVVENAKATNGRAHGPVRTLHWEELALDVVEDILTWITIAQDGDYDRRLNTIGHQLWEITRALWPRRKEWPTLYSARHVAIAGWKAFYVRKGQGPAERLEALAVVAALSGHGSDDTASKHYARANAASGKSPVPTADPAEVQNVRRVIKLDWLESLREAKAKKEARPPG</sequence>